<dbReference type="Proteomes" id="UP000430146">
    <property type="component" value="Unassembled WGS sequence"/>
</dbReference>
<feature type="transmembrane region" description="Helical" evidence="2">
    <location>
        <begin position="72"/>
        <end position="94"/>
    </location>
</feature>
<evidence type="ECO:0000313" key="4">
    <source>
        <dbReference type="EMBL" id="CAA0128041.1"/>
    </source>
</evidence>
<evidence type="ECO:0000256" key="2">
    <source>
        <dbReference type="SAM" id="Phobius"/>
    </source>
</evidence>
<accession>A0A5S9R447</accession>
<gene>
    <name evidence="4" type="ORF">AELLOGFF_05393</name>
</gene>
<keyword evidence="2" id="KW-0812">Transmembrane</keyword>
<name>A0A5S9R447_MYCVN</name>
<dbReference type="OrthoDB" id="4761684at2"/>
<dbReference type="InterPro" id="IPR058487">
    <property type="entry name" value="DUF8174"/>
</dbReference>
<sequence length="233" mass="25084">MTGPYPPQYGAGPVGRQSQPGYPDSFVQQYPPMAGHPPPGQTQPYPDGGINATYPGMLPPPVQYPPRRRRKWIIAAVAVLLVAVVVGVVAVVTLTGGRAEETSGGQLTEASAQAAIQEYLDALSDGDDETVARHTLCGLFDAAKERRADLALASLSSEAFRKQYSVAEVISIDKMVRWSPMQAQVLFTMEVEPARNARGSQPEDGEEQAIAQLLSLDNEILVCSYLPRTAGQY</sequence>
<dbReference type="EMBL" id="CACSIP010000033">
    <property type="protein sequence ID" value="CAA0128041.1"/>
    <property type="molecule type" value="Genomic_DNA"/>
</dbReference>
<evidence type="ECO:0000259" key="3">
    <source>
        <dbReference type="Pfam" id="PF26525"/>
    </source>
</evidence>
<feature type="region of interest" description="Disordered" evidence="1">
    <location>
        <begin position="1"/>
        <end position="53"/>
    </location>
</feature>
<proteinExistence type="predicted"/>
<dbReference type="RefSeq" id="WP_159233094.1">
    <property type="nucleotide sequence ID" value="NZ_CACSIP010000033.1"/>
</dbReference>
<evidence type="ECO:0000256" key="1">
    <source>
        <dbReference type="SAM" id="MobiDB-lite"/>
    </source>
</evidence>
<keyword evidence="2" id="KW-0472">Membrane</keyword>
<evidence type="ECO:0000313" key="5">
    <source>
        <dbReference type="Proteomes" id="UP000430146"/>
    </source>
</evidence>
<keyword evidence="2" id="KW-1133">Transmembrane helix</keyword>
<protein>
    <recommendedName>
        <fullName evidence="3">DUF8174 domain-containing protein</fullName>
    </recommendedName>
</protein>
<dbReference type="AlphaFoldDB" id="A0A5S9R447"/>
<organism evidence="4 5">
    <name type="scientific">Mycolicibacterium vanbaalenii</name>
    <name type="common">Mycobacterium vanbaalenii</name>
    <dbReference type="NCBI Taxonomy" id="110539"/>
    <lineage>
        <taxon>Bacteria</taxon>
        <taxon>Bacillati</taxon>
        <taxon>Actinomycetota</taxon>
        <taxon>Actinomycetes</taxon>
        <taxon>Mycobacteriales</taxon>
        <taxon>Mycobacteriaceae</taxon>
        <taxon>Mycolicibacterium</taxon>
    </lineage>
</organism>
<feature type="domain" description="DUF8174" evidence="3">
    <location>
        <begin position="102"/>
        <end position="228"/>
    </location>
</feature>
<keyword evidence="5" id="KW-1185">Reference proteome</keyword>
<dbReference type="Pfam" id="PF26525">
    <property type="entry name" value="DUF8174"/>
    <property type="match status" value="1"/>
</dbReference>
<reference evidence="4 5" key="1">
    <citation type="submission" date="2019-11" db="EMBL/GenBank/DDBJ databases">
        <authorList>
            <person name="Holert J."/>
        </authorList>
    </citation>
    <scope>NUCLEOTIDE SEQUENCE [LARGE SCALE GENOMIC DNA]</scope>
    <source>
        <strain evidence="4">BC8_1</strain>
    </source>
</reference>